<keyword evidence="2" id="KW-1185">Reference proteome</keyword>
<proteinExistence type="predicted"/>
<dbReference type="Proteomes" id="UP000198569">
    <property type="component" value="Unassembled WGS sequence"/>
</dbReference>
<protein>
    <submittedName>
        <fullName evidence="1">Uncharacterized protein</fullName>
    </submittedName>
</protein>
<dbReference type="EMBL" id="FNMV01000001">
    <property type="protein sequence ID" value="SDW14284.1"/>
    <property type="molecule type" value="Genomic_DNA"/>
</dbReference>
<organism evidence="1 2">
    <name type="scientific">Flavobacterium degerlachei</name>
    <dbReference type="NCBI Taxonomy" id="229203"/>
    <lineage>
        <taxon>Bacteria</taxon>
        <taxon>Pseudomonadati</taxon>
        <taxon>Bacteroidota</taxon>
        <taxon>Flavobacteriia</taxon>
        <taxon>Flavobacteriales</taxon>
        <taxon>Flavobacteriaceae</taxon>
        <taxon>Flavobacterium</taxon>
    </lineage>
</organism>
<dbReference type="STRING" id="229203.SAMN05444338_101330"/>
<dbReference type="AlphaFoldDB" id="A0A1H2R605"/>
<evidence type="ECO:0000313" key="2">
    <source>
        <dbReference type="Proteomes" id="UP000198569"/>
    </source>
</evidence>
<evidence type="ECO:0000313" key="1">
    <source>
        <dbReference type="EMBL" id="SDW14284.1"/>
    </source>
</evidence>
<dbReference type="OrthoDB" id="1260731at2"/>
<name>A0A1H2R605_9FLAO</name>
<gene>
    <name evidence="1" type="ORF">SAMN05444338_101330</name>
</gene>
<dbReference type="RefSeq" id="WP_091428838.1">
    <property type="nucleotide sequence ID" value="NZ_FNMV01000001.1"/>
</dbReference>
<accession>A0A1H2R605</accession>
<reference evidence="2" key="1">
    <citation type="submission" date="2016-10" db="EMBL/GenBank/DDBJ databases">
        <authorList>
            <person name="Varghese N."/>
            <person name="Submissions S."/>
        </authorList>
    </citation>
    <scope>NUCLEOTIDE SEQUENCE [LARGE SCALE GENOMIC DNA]</scope>
    <source>
        <strain evidence="2">DSM 15718</strain>
    </source>
</reference>
<sequence length="107" mass="12327">MNEKIKAELISSCTNNTPESFFPFLMSADVQTEAPNKMDFYEFFKDMLNNAHARAKGKLTLKIEESTDDTDKVVLDYSFYDTVHKHSLLTIVVNENNNQILLDIMPF</sequence>